<reference evidence="7" key="2">
    <citation type="submission" date="2020-09" db="EMBL/GenBank/DDBJ databases">
        <authorList>
            <person name="Sun Q."/>
            <person name="Zhou Y."/>
        </authorList>
    </citation>
    <scope>NUCLEOTIDE SEQUENCE</scope>
    <source>
        <strain evidence="7">CGMCC 1.15330</strain>
    </source>
</reference>
<feature type="transmembrane region" description="Helical" evidence="6">
    <location>
        <begin position="213"/>
        <end position="239"/>
    </location>
</feature>
<dbReference type="GO" id="GO:0035435">
    <property type="term" value="P:phosphate ion transmembrane transport"/>
    <property type="evidence" value="ECO:0007669"/>
    <property type="project" value="TreeGrafter"/>
</dbReference>
<keyword evidence="3 6" id="KW-0812">Transmembrane</keyword>
<dbReference type="AlphaFoldDB" id="A0A916T9M1"/>
<keyword evidence="8" id="KW-1185">Reference proteome</keyword>
<proteinExistence type="predicted"/>
<keyword evidence="2" id="KW-0813">Transport</keyword>
<feature type="transmembrane region" description="Helical" evidence="6">
    <location>
        <begin position="301"/>
        <end position="325"/>
    </location>
</feature>
<dbReference type="Proteomes" id="UP000623067">
    <property type="component" value="Unassembled WGS sequence"/>
</dbReference>
<dbReference type="Pfam" id="PF01384">
    <property type="entry name" value="PHO4"/>
    <property type="match status" value="1"/>
</dbReference>
<evidence type="ECO:0000313" key="8">
    <source>
        <dbReference type="Proteomes" id="UP000623067"/>
    </source>
</evidence>
<keyword evidence="4 6" id="KW-1133">Transmembrane helix</keyword>
<dbReference type="RefSeq" id="WP_188659253.1">
    <property type="nucleotide sequence ID" value="NZ_BMIH01000003.1"/>
</dbReference>
<comment type="caution">
    <text evidence="7">The sequence shown here is derived from an EMBL/GenBank/DDBJ whole genome shotgun (WGS) entry which is preliminary data.</text>
</comment>
<evidence type="ECO:0000256" key="1">
    <source>
        <dbReference type="ARBA" id="ARBA00004141"/>
    </source>
</evidence>
<name>A0A916T9M1_9SPHN</name>
<sequence>MISMTLLVALVAFALLFDFLNGMHDAANSIATVVSTRVLKPQYAVLWAASFNFLALFVFGEHVANTVGKGIVDANVIDATVIWAALFGAVSWNIATWLLGIPSSSSHALIGGLLGAGLSKAGLGGIVWSGIFKTVAGIFVAPALGSILALALVLIVAWTSIRLTPLAVDKRYRRLQLVSAALYSLGHGGNDAQKTMGIIAVLLYSQGLLGDTFYVPLWVVLSCYAAIALGTMSGGWRIVHTMGSKITRLTPAQGFCAETGGAITLAIANIGGIPISTTHTITGSIVGVGAARRLSAVRWNVASNIVIAWFVTLPAAGAIGAAVYWGTVLVGRAMG</sequence>
<protein>
    <submittedName>
        <fullName evidence="7">Anion permease</fullName>
    </submittedName>
</protein>
<evidence type="ECO:0000256" key="5">
    <source>
        <dbReference type="ARBA" id="ARBA00023136"/>
    </source>
</evidence>
<evidence type="ECO:0000256" key="4">
    <source>
        <dbReference type="ARBA" id="ARBA00022989"/>
    </source>
</evidence>
<keyword evidence="5 6" id="KW-0472">Membrane</keyword>
<comment type="subcellular location">
    <subcellularLocation>
        <location evidence="1">Membrane</location>
        <topology evidence="1">Multi-pass membrane protein</topology>
    </subcellularLocation>
</comment>
<dbReference type="GO" id="GO:0005315">
    <property type="term" value="F:phosphate transmembrane transporter activity"/>
    <property type="evidence" value="ECO:0007669"/>
    <property type="project" value="InterPro"/>
</dbReference>
<dbReference type="GO" id="GO:0016020">
    <property type="term" value="C:membrane"/>
    <property type="evidence" value="ECO:0007669"/>
    <property type="project" value="UniProtKB-SubCell"/>
</dbReference>
<evidence type="ECO:0000313" key="7">
    <source>
        <dbReference type="EMBL" id="GGB35961.1"/>
    </source>
</evidence>
<reference evidence="7" key="1">
    <citation type="journal article" date="2014" name="Int. J. Syst. Evol. Microbiol.">
        <title>Complete genome sequence of Corynebacterium casei LMG S-19264T (=DSM 44701T), isolated from a smear-ripened cheese.</title>
        <authorList>
            <consortium name="US DOE Joint Genome Institute (JGI-PGF)"/>
            <person name="Walter F."/>
            <person name="Albersmeier A."/>
            <person name="Kalinowski J."/>
            <person name="Ruckert C."/>
        </authorList>
    </citation>
    <scope>NUCLEOTIDE SEQUENCE</scope>
    <source>
        <strain evidence="7">CGMCC 1.15330</strain>
    </source>
</reference>
<feature type="transmembrane region" description="Helical" evidence="6">
    <location>
        <begin position="76"/>
        <end position="95"/>
    </location>
</feature>
<evidence type="ECO:0000256" key="6">
    <source>
        <dbReference type="SAM" id="Phobius"/>
    </source>
</evidence>
<feature type="transmembrane region" description="Helical" evidence="6">
    <location>
        <begin position="135"/>
        <end position="161"/>
    </location>
</feature>
<dbReference type="InterPro" id="IPR001204">
    <property type="entry name" value="Phos_transporter"/>
</dbReference>
<feature type="transmembrane region" description="Helical" evidence="6">
    <location>
        <begin position="45"/>
        <end position="64"/>
    </location>
</feature>
<dbReference type="PANTHER" id="PTHR11101:SF80">
    <property type="entry name" value="PHOSPHATE TRANSPORTER"/>
    <property type="match status" value="1"/>
</dbReference>
<evidence type="ECO:0000256" key="2">
    <source>
        <dbReference type="ARBA" id="ARBA00022448"/>
    </source>
</evidence>
<accession>A0A916T9M1</accession>
<feature type="transmembrane region" description="Helical" evidence="6">
    <location>
        <begin position="107"/>
        <end position="128"/>
    </location>
</feature>
<organism evidence="7 8">
    <name type="scientific">Sphingomonas metalli</name>
    <dbReference type="NCBI Taxonomy" id="1779358"/>
    <lineage>
        <taxon>Bacteria</taxon>
        <taxon>Pseudomonadati</taxon>
        <taxon>Pseudomonadota</taxon>
        <taxon>Alphaproteobacteria</taxon>
        <taxon>Sphingomonadales</taxon>
        <taxon>Sphingomonadaceae</taxon>
        <taxon>Sphingomonas</taxon>
    </lineage>
</organism>
<dbReference type="EMBL" id="BMIH01000003">
    <property type="protein sequence ID" value="GGB35961.1"/>
    <property type="molecule type" value="Genomic_DNA"/>
</dbReference>
<gene>
    <name evidence="7" type="ORF">GCM10011380_26680</name>
</gene>
<dbReference type="PANTHER" id="PTHR11101">
    <property type="entry name" value="PHOSPHATE TRANSPORTER"/>
    <property type="match status" value="1"/>
</dbReference>
<evidence type="ECO:0000256" key="3">
    <source>
        <dbReference type="ARBA" id="ARBA00022692"/>
    </source>
</evidence>